<feature type="non-terminal residue" evidence="2">
    <location>
        <position position="1"/>
    </location>
</feature>
<sequence>KVKDIRMGLFHTAVLTRNCGLAATLPRDALRQEQPSVRDPGCLV</sequence>
<dbReference type="EMBL" id="BARV01045848">
    <property type="protein sequence ID" value="GAI61053.1"/>
    <property type="molecule type" value="Genomic_DNA"/>
</dbReference>
<dbReference type="AlphaFoldDB" id="X1PYQ3"/>
<reference evidence="2" key="1">
    <citation type="journal article" date="2014" name="Front. Microbiol.">
        <title>High frequency of phylogenetically diverse reductive dehalogenase-homologous genes in deep subseafloor sedimentary metagenomes.</title>
        <authorList>
            <person name="Kawai M."/>
            <person name="Futagami T."/>
            <person name="Toyoda A."/>
            <person name="Takaki Y."/>
            <person name="Nishi S."/>
            <person name="Hori S."/>
            <person name="Arai W."/>
            <person name="Tsubouchi T."/>
            <person name="Morono Y."/>
            <person name="Uchiyama I."/>
            <person name="Ito T."/>
            <person name="Fujiyama A."/>
            <person name="Inagaki F."/>
            <person name="Takami H."/>
        </authorList>
    </citation>
    <scope>NUCLEOTIDE SEQUENCE</scope>
    <source>
        <strain evidence="2">Expedition CK06-06</strain>
    </source>
</reference>
<protein>
    <recommendedName>
        <fullName evidence="1">DUF4213 domain-containing protein</fullName>
    </recommendedName>
</protein>
<feature type="domain" description="DUF4213" evidence="1">
    <location>
        <begin position="1"/>
        <end position="30"/>
    </location>
</feature>
<evidence type="ECO:0000259" key="1">
    <source>
        <dbReference type="Pfam" id="PF13938"/>
    </source>
</evidence>
<organism evidence="2">
    <name type="scientific">marine sediment metagenome</name>
    <dbReference type="NCBI Taxonomy" id="412755"/>
    <lineage>
        <taxon>unclassified sequences</taxon>
        <taxon>metagenomes</taxon>
        <taxon>ecological metagenomes</taxon>
    </lineage>
</organism>
<feature type="non-terminal residue" evidence="2">
    <location>
        <position position="44"/>
    </location>
</feature>
<name>X1PYQ3_9ZZZZ</name>
<dbReference type="InterPro" id="IPR025251">
    <property type="entry name" value="DUF4213"/>
</dbReference>
<proteinExistence type="predicted"/>
<evidence type="ECO:0000313" key="2">
    <source>
        <dbReference type="EMBL" id="GAI61053.1"/>
    </source>
</evidence>
<dbReference type="Pfam" id="PF13938">
    <property type="entry name" value="DUF4213"/>
    <property type="match status" value="1"/>
</dbReference>
<accession>X1PYQ3</accession>
<gene>
    <name evidence="2" type="ORF">S06H3_66860</name>
</gene>
<comment type="caution">
    <text evidence="2">The sequence shown here is derived from an EMBL/GenBank/DDBJ whole genome shotgun (WGS) entry which is preliminary data.</text>
</comment>